<gene>
    <name evidence="10" type="ORF">OSO01_40200</name>
</gene>
<feature type="domain" description="Spore germination GerAC-like C-terminal" evidence="8">
    <location>
        <begin position="190"/>
        <end position="357"/>
    </location>
</feature>
<evidence type="ECO:0000256" key="5">
    <source>
        <dbReference type="ARBA" id="ARBA00023136"/>
    </source>
</evidence>
<name>A0A511ZPC0_9BACI</name>
<dbReference type="NCBIfam" id="TIGR02887">
    <property type="entry name" value="spore_ger_x_C"/>
    <property type="match status" value="1"/>
</dbReference>
<protein>
    <submittedName>
        <fullName evidence="10">Germination protein GerC</fullName>
    </submittedName>
</protein>
<feature type="domain" description="Spore germination protein N-terminal" evidence="9">
    <location>
        <begin position="1"/>
        <end position="178"/>
    </location>
</feature>
<keyword evidence="5" id="KW-0472">Membrane</keyword>
<sequence length="360" mass="40431">MEIENRAFVSGVAIDPVKDNGDKNLKMMTQVVIPNGLVSLPNNSSGGEKSFRNVSSIGKTIFEVKSSIEEKEDGDLDNSHIEIVIISDELVKSEYKISDIIDVFMRESRMNRDIILAVANGSSEELLNIDPENVKLPSQYITELIKSNYKLADLEPETAGDMQYFFIKNKSFYLPYLENTPSTTGIQLGGVAVFEGENGKMVGILKGDEITGLALTRPSFSETLIVDHNGQKASFTIPDGRTEIKLLNSDPENLHFQFDVFLTGELVEASQGLDFIKEENIENLKKKFRLEAEKVMSKTISKLQNDYGVDILEFHEFLFRKHPDIWKQVEGNWDSGKNYFSNVDVTLNVDVTIREPGNTN</sequence>
<comment type="subcellular location">
    <subcellularLocation>
        <location evidence="1">Membrane</location>
        <topology evidence="1">Lipid-anchor</topology>
    </subcellularLocation>
</comment>
<dbReference type="STRING" id="582851.GCA_900162665_03656"/>
<dbReference type="InterPro" id="IPR057336">
    <property type="entry name" value="GerAC_N"/>
</dbReference>
<dbReference type="GO" id="GO:0016020">
    <property type="term" value="C:membrane"/>
    <property type="evidence" value="ECO:0007669"/>
    <property type="project" value="UniProtKB-SubCell"/>
</dbReference>
<dbReference type="EMBL" id="BJYM01000020">
    <property type="protein sequence ID" value="GEN89281.1"/>
    <property type="molecule type" value="Genomic_DNA"/>
</dbReference>
<dbReference type="PANTHER" id="PTHR35789">
    <property type="entry name" value="SPORE GERMINATION PROTEIN B3"/>
    <property type="match status" value="1"/>
</dbReference>
<dbReference type="Gene3D" id="6.20.190.10">
    <property type="entry name" value="Nutrient germinant receptor protein C, domain 1"/>
    <property type="match status" value="1"/>
</dbReference>
<evidence type="ECO:0000313" key="10">
    <source>
        <dbReference type="EMBL" id="GEN89281.1"/>
    </source>
</evidence>
<dbReference type="Pfam" id="PF05504">
    <property type="entry name" value="Spore_GerAC"/>
    <property type="match status" value="1"/>
</dbReference>
<keyword evidence="11" id="KW-1185">Reference proteome</keyword>
<dbReference type="Gene3D" id="3.30.300.210">
    <property type="entry name" value="Nutrient germinant receptor protein C, domain 3"/>
    <property type="match status" value="1"/>
</dbReference>
<evidence type="ECO:0000256" key="7">
    <source>
        <dbReference type="ARBA" id="ARBA00023288"/>
    </source>
</evidence>
<keyword evidence="7" id="KW-0449">Lipoprotein</keyword>
<accession>A0A511ZPC0</accession>
<evidence type="ECO:0000259" key="8">
    <source>
        <dbReference type="Pfam" id="PF05504"/>
    </source>
</evidence>
<dbReference type="GO" id="GO:0009847">
    <property type="term" value="P:spore germination"/>
    <property type="evidence" value="ECO:0007669"/>
    <property type="project" value="InterPro"/>
</dbReference>
<organism evidence="10 11">
    <name type="scientific">Oceanobacillus sojae</name>
    <dbReference type="NCBI Taxonomy" id="582851"/>
    <lineage>
        <taxon>Bacteria</taxon>
        <taxon>Bacillati</taxon>
        <taxon>Bacillota</taxon>
        <taxon>Bacilli</taxon>
        <taxon>Bacillales</taxon>
        <taxon>Bacillaceae</taxon>
        <taxon>Oceanobacillus</taxon>
    </lineage>
</organism>
<dbReference type="InterPro" id="IPR038501">
    <property type="entry name" value="Spore_GerAC_C_sf"/>
</dbReference>
<keyword evidence="6" id="KW-0564">Palmitate</keyword>
<evidence type="ECO:0000259" key="9">
    <source>
        <dbReference type="Pfam" id="PF25198"/>
    </source>
</evidence>
<comment type="caution">
    <text evidence="10">The sequence shown here is derived from an EMBL/GenBank/DDBJ whole genome shotgun (WGS) entry which is preliminary data.</text>
</comment>
<evidence type="ECO:0000256" key="6">
    <source>
        <dbReference type="ARBA" id="ARBA00023139"/>
    </source>
</evidence>
<dbReference type="Pfam" id="PF25198">
    <property type="entry name" value="Spore_GerAC_N"/>
    <property type="match status" value="1"/>
</dbReference>
<evidence type="ECO:0000256" key="3">
    <source>
        <dbReference type="ARBA" id="ARBA00022544"/>
    </source>
</evidence>
<reference evidence="10 11" key="1">
    <citation type="submission" date="2019-07" db="EMBL/GenBank/DDBJ databases">
        <title>Whole genome shotgun sequence of Oceanobacillus sojae NBRC 105379.</title>
        <authorList>
            <person name="Hosoyama A."/>
            <person name="Uohara A."/>
            <person name="Ohji S."/>
            <person name="Ichikawa N."/>
        </authorList>
    </citation>
    <scope>NUCLEOTIDE SEQUENCE [LARGE SCALE GENOMIC DNA]</scope>
    <source>
        <strain evidence="10 11">NBRC 105379</strain>
    </source>
</reference>
<evidence type="ECO:0000256" key="2">
    <source>
        <dbReference type="ARBA" id="ARBA00007886"/>
    </source>
</evidence>
<comment type="similarity">
    <text evidence="2">Belongs to the GerABKC lipoprotein family.</text>
</comment>
<dbReference type="InterPro" id="IPR046953">
    <property type="entry name" value="Spore_GerAC-like_C"/>
</dbReference>
<keyword evidence="3" id="KW-0309">Germination</keyword>
<keyword evidence="4" id="KW-0732">Signal</keyword>
<dbReference type="InterPro" id="IPR008844">
    <property type="entry name" value="Spore_GerAC-like"/>
</dbReference>
<proteinExistence type="inferred from homology"/>
<dbReference type="AlphaFoldDB" id="A0A511ZPC0"/>
<evidence type="ECO:0000256" key="4">
    <source>
        <dbReference type="ARBA" id="ARBA00022729"/>
    </source>
</evidence>
<evidence type="ECO:0000256" key="1">
    <source>
        <dbReference type="ARBA" id="ARBA00004635"/>
    </source>
</evidence>
<evidence type="ECO:0000313" key="11">
    <source>
        <dbReference type="Proteomes" id="UP000321558"/>
    </source>
</evidence>
<dbReference type="PANTHER" id="PTHR35789:SF1">
    <property type="entry name" value="SPORE GERMINATION PROTEIN B3"/>
    <property type="match status" value="1"/>
</dbReference>
<dbReference type="Proteomes" id="UP000321558">
    <property type="component" value="Unassembled WGS sequence"/>
</dbReference>